<organism evidence="1 2">
    <name type="scientific">Gossypium armourianum</name>
    <dbReference type="NCBI Taxonomy" id="34283"/>
    <lineage>
        <taxon>Eukaryota</taxon>
        <taxon>Viridiplantae</taxon>
        <taxon>Streptophyta</taxon>
        <taxon>Embryophyta</taxon>
        <taxon>Tracheophyta</taxon>
        <taxon>Spermatophyta</taxon>
        <taxon>Magnoliopsida</taxon>
        <taxon>eudicotyledons</taxon>
        <taxon>Gunneridae</taxon>
        <taxon>Pentapetalae</taxon>
        <taxon>rosids</taxon>
        <taxon>malvids</taxon>
        <taxon>Malvales</taxon>
        <taxon>Malvaceae</taxon>
        <taxon>Malvoideae</taxon>
        <taxon>Gossypium</taxon>
    </lineage>
</organism>
<sequence length="62" mass="7107">MLAQAKTKKEYKKLMAEMLNSMDSESEDEKYLASSIKTVDLAYDTTSVTITRIKKNDARKDE</sequence>
<keyword evidence="2" id="KW-1185">Reference proteome</keyword>
<dbReference type="AlphaFoldDB" id="A0A7J9JGQ1"/>
<evidence type="ECO:0000313" key="2">
    <source>
        <dbReference type="Proteomes" id="UP000593575"/>
    </source>
</evidence>
<reference evidence="1 2" key="1">
    <citation type="journal article" date="2019" name="Genome Biol. Evol.">
        <title>Insights into the evolution of the New World diploid cottons (Gossypium, subgenus Houzingenia) based on genome sequencing.</title>
        <authorList>
            <person name="Grover C.E."/>
            <person name="Arick M.A. 2nd"/>
            <person name="Thrash A."/>
            <person name="Conover J.L."/>
            <person name="Sanders W.S."/>
            <person name="Peterson D.G."/>
            <person name="Frelichowski J.E."/>
            <person name="Scheffler J.A."/>
            <person name="Scheffler B.E."/>
            <person name="Wendel J.F."/>
        </authorList>
    </citation>
    <scope>NUCLEOTIDE SEQUENCE [LARGE SCALE GENOMIC DNA]</scope>
    <source>
        <strain evidence="1">6</strain>
        <tissue evidence="1">Leaf</tissue>
    </source>
</reference>
<accession>A0A7J9JGQ1</accession>
<proteinExistence type="predicted"/>
<gene>
    <name evidence="1" type="ORF">Goarm_017044</name>
</gene>
<evidence type="ECO:0000313" key="1">
    <source>
        <dbReference type="EMBL" id="MBA0832665.1"/>
    </source>
</evidence>
<protein>
    <submittedName>
        <fullName evidence="1">Uncharacterized protein</fullName>
    </submittedName>
</protein>
<dbReference type="Proteomes" id="UP000593575">
    <property type="component" value="Unassembled WGS sequence"/>
</dbReference>
<name>A0A7J9JGQ1_9ROSI</name>
<comment type="caution">
    <text evidence="1">The sequence shown here is derived from an EMBL/GenBank/DDBJ whole genome shotgun (WGS) entry which is preliminary data.</text>
</comment>
<dbReference type="EMBL" id="JABFAE010000007">
    <property type="protein sequence ID" value="MBA0832665.1"/>
    <property type="molecule type" value="Genomic_DNA"/>
</dbReference>